<evidence type="ECO:0000256" key="6">
    <source>
        <dbReference type="SAM" id="Phobius"/>
    </source>
</evidence>
<feature type="transmembrane region" description="Helical" evidence="6">
    <location>
        <begin position="62"/>
        <end position="87"/>
    </location>
</feature>
<accession>A0A916Q6C9</accession>
<keyword evidence="8" id="KW-1185">Reference proteome</keyword>
<dbReference type="NCBIfam" id="TIGR02872">
    <property type="entry name" value="spore_ytvI"/>
    <property type="match status" value="1"/>
</dbReference>
<keyword evidence="5 6" id="KW-0472">Membrane</keyword>
<feature type="transmembrane region" description="Helical" evidence="6">
    <location>
        <begin position="246"/>
        <end position="268"/>
    </location>
</feature>
<evidence type="ECO:0000313" key="8">
    <source>
        <dbReference type="Proteomes" id="UP000613208"/>
    </source>
</evidence>
<feature type="transmembrane region" description="Helical" evidence="6">
    <location>
        <begin position="31"/>
        <end position="50"/>
    </location>
</feature>
<feature type="transmembrane region" description="Helical" evidence="6">
    <location>
        <begin position="280"/>
        <end position="300"/>
    </location>
</feature>
<dbReference type="EMBL" id="BLYI01000031">
    <property type="protein sequence ID" value="GFO85234.1"/>
    <property type="molecule type" value="Genomic_DNA"/>
</dbReference>
<evidence type="ECO:0000256" key="1">
    <source>
        <dbReference type="ARBA" id="ARBA00004141"/>
    </source>
</evidence>
<comment type="similarity">
    <text evidence="2">Belongs to the autoinducer-2 exporter (AI-2E) (TC 2.A.86) family.</text>
</comment>
<evidence type="ECO:0000256" key="3">
    <source>
        <dbReference type="ARBA" id="ARBA00022692"/>
    </source>
</evidence>
<gene>
    <name evidence="7" type="ORF">ANBU17_15810</name>
</gene>
<comment type="caution">
    <text evidence="7">The sequence shown here is derived from an EMBL/GenBank/DDBJ whole genome shotgun (WGS) entry which is preliminary data.</text>
</comment>
<evidence type="ECO:0000256" key="2">
    <source>
        <dbReference type="ARBA" id="ARBA00009773"/>
    </source>
</evidence>
<reference evidence="7" key="1">
    <citation type="submission" date="2020-06" db="EMBL/GenBank/DDBJ databases">
        <title>Characterization of fructooligosaccharide metabolism and fructooligosaccharide-degrading enzymes in human commensal butyrate producers.</title>
        <authorList>
            <person name="Tanno H."/>
            <person name="Fujii T."/>
            <person name="Hirano K."/>
            <person name="Maeno S."/>
            <person name="Tonozuka T."/>
            <person name="Sakamoto M."/>
            <person name="Ohkuma M."/>
            <person name="Tochio T."/>
            <person name="Endo A."/>
        </authorList>
    </citation>
    <scope>NUCLEOTIDE SEQUENCE</scope>
    <source>
        <strain evidence="7">JCM 17466</strain>
    </source>
</reference>
<dbReference type="PANTHER" id="PTHR21716">
    <property type="entry name" value="TRANSMEMBRANE PROTEIN"/>
    <property type="match status" value="1"/>
</dbReference>
<evidence type="ECO:0000313" key="7">
    <source>
        <dbReference type="EMBL" id="GFO85234.1"/>
    </source>
</evidence>
<dbReference type="AlphaFoldDB" id="A0A916Q6C9"/>
<evidence type="ECO:0000256" key="5">
    <source>
        <dbReference type="ARBA" id="ARBA00023136"/>
    </source>
</evidence>
<organism evidence="7 8">
    <name type="scientific">Anaerostipes butyraticus</name>
    <dbReference type="NCBI Taxonomy" id="645466"/>
    <lineage>
        <taxon>Bacteria</taxon>
        <taxon>Bacillati</taxon>
        <taxon>Bacillota</taxon>
        <taxon>Clostridia</taxon>
        <taxon>Lachnospirales</taxon>
        <taxon>Lachnospiraceae</taxon>
        <taxon>Anaerostipes</taxon>
    </lineage>
</organism>
<feature type="transmembrane region" description="Helical" evidence="6">
    <location>
        <begin position="222"/>
        <end position="240"/>
    </location>
</feature>
<dbReference type="PANTHER" id="PTHR21716:SF68">
    <property type="entry name" value="TRANSPORT PROTEIN YTVI-RELATED"/>
    <property type="match status" value="1"/>
</dbReference>
<dbReference type="InterPro" id="IPR002549">
    <property type="entry name" value="AI-2E-like"/>
</dbReference>
<protein>
    <submittedName>
        <fullName evidence="7">Sporulation integral membrane protein YtvI</fullName>
    </submittedName>
</protein>
<keyword evidence="3 6" id="KW-0812">Transmembrane</keyword>
<dbReference type="Pfam" id="PF01594">
    <property type="entry name" value="AI-2E_transport"/>
    <property type="match status" value="1"/>
</dbReference>
<evidence type="ECO:0000256" key="4">
    <source>
        <dbReference type="ARBA" id="ARBA00022989"/>
    </source>
</evidence>
<dbReference type="GO" id="GO:0055085">
    <property type="term" value="P:transmembrane transport"/>
    <property type="evidence" value="ECO:0007669"/>
    <property type="project" value="TreeGrafter"/>
</dbReference>
<feature type="transmembrane region" description="Helical" evidence="6">
    <location>
        <begin position="164"/>
        <end position="185"/>
    </location>
</feature>
<feature type="transmembrane region" description="Helical" evidence="6">
    <location>
        <begin position="7"/>
        <end position="25"/>
    </location>
</feature>
<dbReference type="InterPro" id="IPR014227">
    <property type="entry name" value="YtvI-like"/>
</dbReference>
<keyword evidence="4 6" id="KW-1133">Transmembrane helix</keyword>
<proteinExistence type="inferred from homology"/>
<sequence>MDRKKQFLMNMAYYGTIALILFLTVKYLLPVFLPFAAAAVIACILSRIHQKFFRWVPLSRKYTMLLLVTAGYGLIIGTVILAVKLFLPMTGDFLVKLPEFYQDKMAPAVEAVSDRIEQMAFRKDPAAAAQIGEAVDRILEKLGQGFTEASSGIMRSLPGYMAKIPALVIQWVVMIIATYFIAADYDQIIRFLKRNLPEKGWNLCCKVKKYGLHTIAAYLKSYALLMLLTFVQLWAGLWLLRIPYAGWISFGIAVFDILPIVGTGGILLPWAAVSGFLGNYSLAAGILILYVVITVIRNILEPKIVGKQIGLHPLAALISMFAGARLAGVTGLFLFPAALILWMNIRDETASRIKIK</sequence>
<comment type="subcellular location">
    <subcellularLocation>
        <location evidence="1">Membrane</location>
        <topology evidence="1">Multi-pass membrane protein</topology>
    </subcellularLocation>
</comment>
<name>A0A916Q6C9_9FIRM</name>
<dbReference type="Proteomes" id="UP000613208">
    <property type="component" value="Unassembled WGS sequence"/>
</dbReference>
<dbReference type="RefSeq" id="WP_201310936.1">
    <property type="nucleotide sequence ID" value="NZ_BLYI01000031.1"/>
</dbReference>
<feature type="transmembrane region" description="Helical" evidence="6">
    <location>
        <begin position="320"/>
        <end position="345"/>
    </location>
</feature>
<dbReference type="GO" id="GO:0016020">
    <property type="term" value="C:membrane"/>
    <property type="evidence" value="ECO:0007669"/>
    <property type="project" value="UniProtKB-SubCell"/>
</dbReference>